<dbReference type="Proteomes" id="UP001185092">
    <property type="component" value="Unassembled WGS sequence"/>
</dbReference>
<keyword evidence="2" id="KW-1185">Reference proteome</keyword>
<reference evidence="1" key="1">
    <citation type="submission" date="2023-07" db="EMBL/GenBank/DDBJ databases">
        <title>Genomic Encyclopedia of Type Strains, Phase IV (KMG-IV): sequencing the most valuable type-strain genomes for metagenomic binning, comparative biology and taxonomic classification.</title>
        <authorList>
            <person name="Goeker M."/>
        </authorList>
    </citation>
    <scope>NUCLEOTIDE SEQUENCE</scope>
    <source>
        <strain evidence="1">DSM 26174</strain>
    </source>
</reference>
<proteinExistence type="predicted"/>
<name>A0AAE3XPR5_9BACT</name>
<gene>
    <name evidence="1" type="ORF">HNQ88_002906</name>
</gene>
<dbReference type="EMBL" id="JAVDQD010000003">
    <property type="protein sequence ID" value="MDR6239858.1"/>
    <property type="molecule type" value="Genomic_DNA"/>
</dbReference>
<sequence length="327" mass="36749">MFGVMKATACKSKSQEEVDWQRFNYCGTCKSIGVMYGHQSRLFLNYDIVFLTSLLQAISGKKEDNTVRFKNSKLFCWDMPRLDQISIIQKYTSSLHLFLASIKVKDNIIDGNKLSRIKWTAFNVSMSGNFFKSKDALAALGLPVDMLNGEVEKNFKAEQVKGLSLSEYSKYTSEVCKIIFEHGAKLANSDFSNKFKEIGASFGKLVYCLDARNDYEEDRRNGSFNPMINNTAIQVKDLDRVIMDEVNFLIGQLKGLGLPNGVLDSYISRFRILLSKETIEEKQKKSSKISDLFCLPDSFEVCDFCCCDGFCCGEGGGCDGCCECHCG</sequence>
<evidence type="ECO:0000313" key="1">
    <source>
        <dbReference type="EMBL" id="MDR6239858.1"/>
    </source>
</evidence>
<evidence type="ECO:0000313" key="2">
    <source>
        <dbReference type="Proteomes" id="UP001185092"/>
    </source>
</evidence>
<accession>A0AAE3XPR5</accession>
<comment type="caution">
    <text evidence="1">The sequence shown here is derived from an EMBL/GenBank/DDBJ whole genome shotgun (WGS) entry which is preliminary data.</text>
</comment>
<protein>
    <submittedName>
        <fullName evidence="1">Uncharacterized protein</fullName>
    </submittedName>
</protein>
<dbReference type="RefSeq" id="WP_309939663.1">
    <property type="nucleotide sequence ID" value="NZ_AP025305.1"/>
</dbReference>
<dbReference type="AlphaFoldDB" id="A0AAE3XPR5"/>
<dbReference type="Pfam" id="PF18937">
    <property type="entry name" value="DUF5685"/>
    <property type="match status" value="1"/>
</dbReference>
<organism evidence="1 2">
    <name type="scientific">Aureibacter tunicatorum</name>
    <dbReference type="NCBI Taxonomy" id="866807"/>
    <lineage>
        <taxon>Bacteria</taxon>
        <taxon>Pseudomonadati</taxon>
        <taxon>Bacteroidota</taxon>
        <taxon>Cytophagia</taxon>
        <taxon>Cytophagales</taxon>
        <taxon>Persicobacteraceae</taxon>
        <taxon>Aureibacter</taxon>
    </lineage>
</organism>
<dbReference type="InterPro" id="IPR043740">
    <property type="entry name" value="DUF5685"/>
</dbReference>